<reference evidence="1" key="1">
    <citation type="submission" date="2023-03" db="EMBL/GenBank/DDBJ databases">
        <authorList>
            <person name="Steffen K."/>
            <person name="Cardenas P."/>
        </authorList>
    </citation>
    <scope>NUCLEOTIDE SEQUENCE</scope>
</reference>
<evidence type="ECO:0000313" key="2">
    <source>
        <dbReference type="Proteomes" id="UP001174909"/>
    </source>
</evidence>
<name>A0AA35RIJ1_GEOBA</name>
<dbReference type="AlphaFoldDB" id="A0AA35RIJ1"/>
<keyword evidence="2" id="KW-1185">Reference proteome</keyword>
<organism evidence="1 2">
    <name type="scientific">Geodia barretti</name>
    <name type="common">Barrett's horny sponge</name>
    <dbReference type="NCBI Taxonomy" id="519541"/>
    <lineage>
        <taxon>Eukaryota</taxon>
        <taxon>Metazoa</taxon>
        <taxon>Porifera</taxon>
        <taxon>Demospongiae</taxon>
        <taxon>Heteroscleromorpha</taxon>
        <taxon>Tetractinellida</taxon>
        <taxon>Astrophorina</taxon>
        <taxon>Geodiidae</taxon>
        <taxon>Geodia</taxon>
    </lineage>
</organism>
<dbReference type="Proteomes" id="UP001174909">
    <property type="component" value="Unassembled WGS sequence"/>
</dbReference>
<dbReference type="EMBL" id="CASHTH010001164">
    <property type="protein sequence ID" value="CAI8012165.1"/>
    <property type="molecule type" value="Genomic_DNA"/>
</dbReference>
<accession>A0AA35RIJ1</accession>
<sequence length="62" mass="6602">MAAGPEVLLQLTPRTDELALALIPRAGDADSPGGLDASRLCSCHLYWLDSATTKKASAVYLW</sequence>
<gene>
    <name evidence="1" type="ORF">GBAR_LOCUS7805</name>
</gene>
<proteinExistence type="predicted"/>
<evidence type="ECO:0000313" key="1">
    <source>
        <dbReference type="EMBL" id="CAI8012165.1"/>
    </source>
</evidence>
<protein>
    <submittedName>
        <fullName evidence="1">Uncharacterized protein</fullName>
    </submittedName>
</protein>
<comment type="caution">
    <text evidence="1">The sequence shown here is derived from an EMBL/GenBank/DDBJ whole genome shotgun (WGS) entry which is preliminary data.</text>
</comment>